<accession>A0A7S3NPQ5</accession>
<feature type="region of interest" description="Disordered" evidence="1">
    <location>
        <begin position="994"/>
        <end position="1041"/>
    </location>
</feature>
<feature type="compositionally biased region" description="Polar residues" evidence="1">
    <location>
        <begin position="1005"/>
        <end position="1015"/>
    </location>
</feature>
<evidence type="ECO:0000256" key="1">
    <source>
        <dbReference type="SAM" id="MobiDB-lite"/>
    </source>
</evidence>
<evidence type="ECO:0000313" key="2">
    <source>
        <dbReference type="EMBL" id="CAE0374025.1"/>
    </source>
</evidence>
<dbReference type="EMBL" id="HBIJ01022676">
    <property type="protein sequence ID" value="CAE0374025.1"/>
    <property type="molecule type" value="Transcribed_RNA"/>
</dbReference>
<reference evidence="2" key="1">
    <citation type="submission" date="2021-01" db="EMBL/GenBank/DDBJ databases">
        <authorList>
            <person name="Corre E."/>
            <person name="Pelletier E."/>
            <person name="Niang G."/>
            <person name="Scheremetjew M."/>
            <person name="Finn R."/>
            <person name="Kale V."/>
            <person name="Holt S."/>
            <person name="Cochrane G."/>
            <person name="Meng A."/>
            <person name="Brown T."/>
            <person name="Cohen L."/>
        </authorList>
    </citation>
    <scope>NUCLEOTIDE SEQUENCE</scope>
    <source>
        <strain evidence="2">CCMP1510</strain>
    </source>
</reference>
<organism evidence="2">
    <name type="scientific">Aureoumbra lagunensis</name>
    <dbReference type="NCBI Taxonomy" id="44058"/>
    <lineage>
        <taxon>Eukaryota</taxon>
        <taxon>Sar</taxon>
        <taxon>Stramenopiles</taxon>
        <taxon>Ochrophyta</taxon>
        <taxon>Pelagophyceae</taxon>
        <taxon>Pelagomonadales</taxon>
        <taxon>Aureoumbra</taxon>
    </lineage>
</organism>
<proteinExistence type="predicted"/>
<sequence>MVYCSRRDIHDESWLQAYADISKATVHVKGLLRRIDEARIRVRGQLPLLLALGGEEHEIFDTDSRTQQCCSRLVRLVCRVAQRSDELLLKSKNVSETTSTNIIDTTDISTLRRLAQAFIDDIRSAVTRLKLELLVEEALGHLALLHCRGPRKMACKRDLGDASCYCSALPPLPRAGIAKIISTCRSLMVSHPFDVELEQIEACALADLLLDTAGYSPLSCEQLLTEQGMLSEYGGDDGTLRTDHPSLGEASSKNLLSVIKNESISLESPDTLEVNANKSHFERCENGNLFQSKNMMATFNSLSNKQKAHRNMLLPSTRELELRLGLLIRVLPPQSLARAKAAFAVGVSHLRGGERLAIFTKKAKLKKKEPPAVAAAQTELRSAEMLLFEAACIIEQHSAIEPVDLPCYACRYAEELSGSPKLGNIEYVGNQAAPGITKKSSPATTYSALTSSLGFAIIRALARALDRRSKHAYSVLALEICVAMLELHDDRVQRRRLHRELAIVGARQGDCSRYCLNVLHDLDDKFASGRKMVDTGSTSTIRDVGGISPQACRMIIDNDSCFPSVSPQRRTTQIITLHHSETFALGDVHELLLVTDLAVSRLTRSSSTQDYLRARDILIELARRLENRLRLVEPEASAAKELERLLDRLQLGMARLAFDQMRQAEAASILDACLASGRKCPITRRIVLLSWVAKARLALGDYDACRAHIRRIMRIRKMRHHTSGLRGWFRAARFEIDSSNSVPDRSSTRSSKILDETSKLSSMTKCENPSSLSIENCSGTEPNYKDKIRYGTGRDLAAVNHLLIRNEGPSILVGEACASGILSEGRSCLLKYCGPLCDVAELDASDTLARGDAIAALRALSPAIANVEACVSHQATQQGLAELGRLYKLRGFAQDALSRSAIKSDFPLRLERQDSLPNDLNFKECLISNNFKQDEQIGIEHDKRKKKILREPPMRLFKKKKKSSYSYVLRFFQGSVNKRKKSIIHAQQQVLTKEKVKDEHHLQSKVKQSITSSRRSLNEKKNSSISPAASPQPNRWRETPRSDAHFRSYLDAKELAFDALRWYRHALECFRACGDDLGVAQCASAFARLQLERLIGPVALERIPLETAINTFLFDDQLHSQQNGGIKVLDAIDAAARCALSIAAVSCELFLLLETYLNVAELRLIKRDRLGAIAHWWEARELFLRLLVSGLTIPVVTNKYSDVATIEKIRTILERLVRFLAACDRAMINENIVLFEIFIAFERDARNCYDYFSSQYFLTKSPWISNTNFEIYARASSTSESCLNCVGDANLRCFDFERAQAVLSGMDHSVHALNSLESRTRSAGQLHLSSSAVDYAHRSSFGLSNFADAEAKLFRLRLGILSDDTNETLYKKNEKYILWEFLVRMCADVTQYRRLPLQPLSNLRDRNRCTLHLLASHLRILHLHDLNTTNAISYDTISSSANYSMDNPLKTLMYALHVASTLFIYCPLTGARHAVNLGSGSFRYRIKTNSSGNLRSTSISTTGARALYSRQGKREFIPAELSFKSVLLVVALAVDSTRRLKSRHPASHRIKSATTFRRSMLHSLKNDLDVSPELFDELLVLKKSKQNKSPRFIRLICSERTQFLPWECLTGDTLCITRSSGGVLYPRMNYDTFSIPSPQDHTIELLAPLCRRDILYAVMVCLIRMGRYDTTEGAPDPLIAAVAPAKHSADGSINRCLTATAGRRGNIMHISKKSGIILFERQSYIRAVEKREVGAIPVVDLDKTVLVFNSVLLSSCTDALKSLLDDGQPVLFAPTVCLDAVRMEMMKYLKNLRSQDRLSPSTFSLKLHKFAHAMTRKYVAPIIYFEIPPKLST</sequence>
<protein>
    <submittedName>
        <fullName evidence="2">Uncharacterized protein</fullName>
    </submittedName>
</protein>
<feature type="compositionally biased region" description="Polar residues" evidence="1">
    <location>
        <begin position="1023"/>
        <end position="1033"/>
    </location>
</feature>
<name>A0A7S3NPQ5_9STRA</name>
<gene>
    <name evidence="2" type="ORF">ALAG00032_LOCUS14828</name>
</gene>